<accession>A0A7W7VFV5</accession>
<keyword evidence="7" id="KW-1185">Reference proteome</keyword>
<dbReference type="InterPro" id="IPR005119">
    <property type="entry name" value="LysR_subst-bd"/>
</dbReference>
<sequence>MSNLARLDLNLLAPLAALLDERHVSRAAERVHLTQPAMSRTLKRLREVFDDELLVRTSSGYRLTPAAERLQRRLRPLLPELADLFAAEEFVPATAVEIFRLSGTDYAVDTIGVPLSTRLRRDSPGSRLHMRKWHESVFDELERGELDLALYGYAPPPGLRTERLFEERFVCVVDPGHPLARRPVLELDDYLRGTHVVVDIRDGRQGVVDTDLRANDLARTAGLIVPHHRSALIAVVGSDLIATLPRRMLRDADGVALLAAPDVLGTMTYSMSWHPSLDSDPAHQWLRALLRAEVDDT</sequence>
<comment type="similarity">
    <text evidence="1">Belongs to the LysR transcriptional regulatory family.</text>
</comment>
<proteinExistence type="inferred from homology"/>
<comment type="caution">
    <text evidence="6">The sequence shown here is derived from an EMBL/GenBank/DDBJ whole genome shotgun (WGS) entry which is preliminary data.</text>
</comment>
<keyword evidence="3 6" id="KW-0238">DNA-binding</keyword>
<protein>
    <submittedName>
        <fullName evidence="6">DNA-binding transcriptional LysR family regulator</fullName>
    </submittedName>
</protein>
<dbReference type="PRINTS" id="PR00039">
    <property type="entry name" value="HTHLYSR"/>
</dbReference>
<dbReference type="PANTHER" id="PTHR30118:SF15">
    <property type="entry name" value="TRANSCRIPTIONAL REGULATORY PROTEIN"/>
    <property type="match status" value="1"/>
</dbReference>
<name>A0A7W7VFV5_9PSEU</name>
<dbReference type="RefSeq" id="WP_184812822.1">
    <property type="nucleotide sequence ID" value="NZ_JACHJQ010000005.1"/>
</dbReference>
<reference evidence="6 7" key="1">
    <citation type="submission" date="2020-08" db="EMBL/GenBank/DDBJ databases">
        <title>Genomic Encyclopedia of Type Strains, Phase III (KMG-III): the genomes of soil and plant-associated and newly described type strains.</title>
        <authorList>
            <person name="Whitman W."/>
        </authorList>
    </citation>
    <scope>NUCLEOTIDE SEQUENCE [LARGE SCALE GENOMIC DNA]</scope>
    <source>
        <strain evidence="6 7">CECT 8960</strain>
    </source>
</reference>
<dbReference type="PROSITE" id="PS50931">
    <property type="entry name" value="HTH_LYSR"/>
    <property type="match status" value="1"/>
</dbReference>
<dbReference type="CDD" id="cd08417">
    <property type="entry name" value="PBP2_Nitroaromatics_like"/>
    <property type="match status" value="1"/>
</dbReference>
<dbReference type="Gene3D" id="1.10.10.10">
    <property type="entry name" value="Winged helix-like DNA-binding domain superfamily/Winged helix DNA-binding domain"/>
    <property type="match status" value="1"/>
</dbReference>
<dbReference type="Pfam" id="PF00126">
    <property type="entry name" value="HTH_1"/>
    <property type="match status" value="1"/>
</dbReference>
<dbReference type="GO" id="GO:0003677">
    <property type="term" value="F:DNA binding"/>
    <property type="evidence" value="ECO:0007669"/>
    <property type="project" value="UniProtKB-KW"/>
</dbReference>
<gene>
    <name evidence="6" type="ORF">FHR82_004954</name>
</gene>
<feature type="domain" description="HTH lysR-type" evidence="5">
    <location>
        <begin position="7"/>
        <end position="64"/>
    </location>
</feature>
<evidence type="ECO:0000313" key="7">
    <source>
        <dbReference type="Proteomes" id="UP000520767"/>
    </source>
</evidence>
<evidence type="ECO:0000256" key="1">
    <source>
        <dbReference type="ARBA" id="ARBA00009437"/>
    </source>
</evidence>
<dbReference type="Proteomes" id="UP000520767">
    <property type="component" value="Unassembled WGS sequence"/>
</dbReference>
<dbReference type="PANTHER" id="PTHR30118">
    <property type="entry name" value="HTH-TYPE TRANSCRIPTIONAL REGULATOR LEUO-RELATED"/>
    <property type="match status" value="1"/>
</dbReference>
<dbReference type="SUPFAM" id="SSF46785">
    <property type="entry name" value="Winged helix' DNA-binding domain"/>
    <property type="match status" value="1"/>
</dbReference>
<evidence type="ECO:0000259" key="5">
    <source>
        <dbReference type="PROSITE" id="PS50931"/>
    </source>
</evidence>
<dbReference type="GO" id="GO:0003700">
    <property type="term" value="F:DNA-binding transcription factor activity"/>
    <property type="evidence" value="ECO:0007669"/>
    <property type="project" value="InterPro"/>
</dbReference>
<dbReference type="InterPro" id="IPR050389">
    <property type="entry name" value="LysR-type_TF"/>
</dbReference>
<dbReference type="EMBL" id="JACHJQ010000005">
    <property type="protein sequence ID" value="MBB4908701.1"/>
    <property type="molecule type" value="Genomic_DNA"/>
</dbReference>
<dbReference type="InterPro" id="IPR036390">
    <property type="entry name" value="WH_DNA-bd_sf"/>
</dbReference>
<organism evidence="6 7">
    <name type="scientific">Actinophytocola algeriensis</name>
    <dbReference type="NCBI Taxonomy" id="1768010"/>
    <lineage>
        <taxon>Bacteria</taxon>
        <taxon>Bacillati</taxon>
        <taxon>Actinomycetota</taxon>
        <taxon>Actinomycetes</taxon>
        <taxon>Pseudonocardiales</taxon>
        <taxon>Pseudonocardiaceae</taxon>
    </lineage>
</organism>
<dbReference type="SUPFAM" id="SSF53850">
    <property type="entry name" value="Periplasmic binding protein-like II"/>
    <property type="match status" value="1"/>
</dbReference>
<evidence type="ECO:0000256" key="4">
    <source>
        <dbReference type="ARBA" id="ARBA00023163"/>
    </source>
</evidence>
<keyword evidence="4" id="KW-0804">Transcription</keyword>
<dbReference type="Gene3D" id="3.40.190.10">
    <property type="entry name" value="Periplasmic binding protein-like II"/>
    <property type="match status" value="2"/>
</dbReference>
<dbReference type="InterPro" id="IPR036388">
    <property type="entry name" value="WH-like_DNA-bd_sf"/>
</dbReference>
<dbReference type="InterPro" id="IPR000847">
    <property type="entry name" value="LysR_HTH_N"/>
</dbReference>
<evidence type="ECO:0000256" key="2">
    <source>
        <dbReference type="ARBA" id="ARBA00023015"/>
    </source>
</evidence>
<dbReference type="AlphaFoldDB" id="A0A7W7VFV5"/>
<evidence type="ECO:0000256" key="3">
    <source>
        <dbReference type="ARBA" id="ARBA00023125"/>
    </source>
</evidence>
<dbReference type="Pfam" id="PF03466">
    <property type="entry name" value="LysR_substrate"/>
    <property type="match status" value="1"/>
</dbReference>
<keyword evidence="2" id="KW-0805">Transcription regulation</keyword>
<evidence type="ECO:0000313" key="6">
    <source>
        <dbReference type="EMBL" id="MBB4908701.1"/>
    </source>
</evidence>
<dbReference type="InterPro" id="IPR037402">
    <property type="entry name" value="YidZ_PBP2"/>
</dbReference>